<proteinExistence type="inferred from homology"/>
<dbReference type="GO" id="GO:0071858">
    <property type="term" value="F:corazonin receptor binding"/>
    <property type="evidence" value="ECO:0007669"/>
    <property type="project" value="InterPro"/>
</dbReference>
<keyword evidence="5" id="KW-0165">Cleavage on pair of basic residues</keyword>
<keyword evidence="9" id="KW-0527">Neuropeptide</keyword>
<dbReference type="OrthoDB" id="6436322at2759"/>
<gene>
    <name evidence="12" type="primary">Dana\GF16165</name>
    <name evidence="12" type="synonym">dana_GLEANR_17437</name>
    <name evidence="12" type="ORF">GF16165</name>
</gene>
<dbReference type="GO" id="GO:0045823">
    <property type="term" value="P:positive regulation of heart contraction"/>
    <property type="evidence" value="ECO:0007669"/>
    <property type="project" value="InterPro"/>
</dbReference>
<evidence type="ECO:0000256" key="1">
    <source>
        <dbReference type="ARBA" id="ARBA00004613"/>
    </source>
</evidence>
<comment type="function">
    <text evidence="10">Cardioactive peptide. Corazonin is probably involved in the physiological regulation of the heart beat. Clock (Clk) and cycle (cyc) proteins negatively regulate Crz transcription in a cell-specific manner.</text>
</comment>
<reference evidence="12 13" key="1">
    <citation type="journal article" date="2007" name="Nature">
        <title>Evolution of genes and genomes on the Drosophila phylogeny.</title>
        <authorList>
            <consortium name="Drosophila 12 Genomes Consortium"/>
            <person name="Clark A.G."/>
            <person name="Eisen M.B."/>
            <person name="Smith D.R."/>
            <person name="Bergman C.M."/>
            <person name="Oliver B."/>
            <person name="Markow T.A."/>
            <person name="Kaufman T.C."/>
            <person name="Kellis M."/>
            <person name="Gelbart W."/>
            <person name="Iyer V.N."/>
            <person name="Pollard D.A."/>
            <person name="Sackton T.B."/>
            <person name="Larracuente A.M."/>
            <person name="Singh N.D."/>
            <person name="Abad J.P."/>
            <person name="Abt D.N."/>
            <person name="Adryan B."/>
            <person name="Aguade M."/>
            <person name="Akashi H."/>
            <person name="Anderson W.W."/>
            <person name="Aquadro C.F."/>
            <person name="Ardell D.H."/>
            <person name="Arguello R."/>
            <person name="Artieri C.G."/>
            <person name="Barbash D.A."/>
            <person name="Barker D."/>
            <person name="Barsanti P."/>
            <person name="Batterham P."/>
            <person name="Batzoglou S."/>
            <person name="Begun D."/>
            <person name="Bhutkar A."/>
            <person name="Blanco E."/>
            <person name="Bosak S.A."/>
            <person name="Bradley R.K."/>
            <person name="Brand A.D."/>
            <person name="Brent M.R."/>
            <person name="Brooks A.N."/>
            <person name="Brown R.H."/>
            <person name="Butlin R.K."/>
            <person name="Caggese C."/>
            <person name="Calvi B.R."/>
            <person name="Bernardo de Carvalho A."/>
            <person name="Caspi A."/>
            <person name="Castrezana S."/>
            <person name="Celniker S.E."/>
            <person name="Chang J.L."/>
            <person name="Chapple C."/>
            <person name="Chatterji S."/>
            <person name="Chinwalla A."/>
            <person name="Civetta A."/>
            <person name="Clifton S.W."/>
            <person name="Comeron J.M."/>
            <person name="Costello J.C."/>
            <person name="Coyne J.A."/>
            <person name="Daub J."/>
            <person name="David R.G."/>
            <person name="Delcher A.L."/>
            <person name="Delehaunty K."/>
            <person name="Do C.B."/>
            <person name="Ebling H."/>
            <person name="Edwards K."/>
            <person name="Eickbush T."/>
            <person name="Evans J.D."/>
            <person name="Filipski A."/>
            <person name="Findeiss S."/>
            <person name="Freyhult E."/>
            <person name="Fulton L."/>
            <person name="Fulton R."/>
            <person name="Garcia A.C."/>
            <person name="Gardiner A."/>
            <person name="Garfield D.A."/>
            <person name="Garvin B.E."/>
            <person name="Gibson G."/>
            <person name="Gilbert D."/>
            <person name="Gnerre S."/>
            <person name="Godfrey J."/>
            <person name="Good R."/>
            <person name="Gotea V."/>
            <person name="Gravely B."/>
            <person name="Greenberg A.J."/>
            <person name="Griffiths-Jones S."/>
            <person name="Gross S."/>
            <person name="Guigo R."/>
            <person name="Gustafson E.A."/>
            <person name="Haerty W."/>
            <person name="Hahn M.W."/>
            <person name="Halligan D.L."/>
            <person name="Halpern A.L."/>
            <person name="Halter G.M."/>
            <person name="Han M.V."/>
            <person name="Heger A."/>
            <person name="Hillier L."/>
            <person name="Hinrichs A.S."/>
            <person name="Holmes I."/>
            <person name="Hoskins R.A."/>
            <person name="Hubisz M.J."/>
            <person name="Hultmark D."/>
            <person name="Huntley M.A."/>
            <person name="Jaffe D.B."/>
            <person name="Jagadeeshan S."/>
            <person name="Jeck W.R."/>
            <person name="Johnson J."/>
            <person name="Jones C.D."/>
            <person name="Jordan W.C."/>
            <person name="Karpen G.H."/>
            <person name="Kataoka E."/>
            <person name="Keightley P.D."/>
            <person name="Kheradpour P."/>
            <person name="Kirkness E.F."/>
            <person name="Koerich L.B."/>
            <person name="Kristiansen K."/>
            <person name="Kudrna D."/>
            <person name="Kulathinal R.J."/>
            <person name="Kumar S."/>
            <person name="Kwok R."/>
            <person name="Lander E."/>
            <person name="Langley C.H."/>
            <person name="Lapoint R."/>
            <person name="Lazzaro B.P."/>
            <person name="Lee S.J."/>
            <person name="Levesque L."/>
            <person name="Li R."/>
            <person name="Lin C.F."/>
            <person name="Lin M.F."/>
            <person name="Lindblad-Toh K."/>
            <person name="Llopart A."/>
            <person name="Long M."/>
            <person name="Low L."/>
            <person name="Lozovsky E."/>
            <person name="Lu J."/>
            <person name="Luo M."/>
            <person name="Machado C.A."/>
            <person name="Makalowski W."/>
            <person name="Marzo M."/>
            <person name="Matsuda M."/>
            <person name="Matzkin L."/>
            <person name="McAllister B."/>
            <person name="McBride C.S."/>
            <person name="McKernan B."/>
            <person name="McKernan K."/>
            <person name="Mendez-Lago M."/>
            <person name="Minx P."/>
            <person name="Mollenhauer M.U."/>
            <person name="Montooth K."/>
            <person name="Mount S.M."/>
            <person name="Mu X."/>
            <person name="Myers E."/>
            <person name="Negre B."/>
            <person name="Newfeld S."/>
            <person name="Nielsen R."/>
            <person name="Noor M.A."/>
            <person name="O'Grady P."/>
            <person name="Pachter L."/>
            <person name="Papaceit M."/>
            <person name="Parisi M.J."/>
            <person name="Parisi M."/>
            <person name="Parts L."/>
            <person name="Pedersen J.S."/>
            <person name="Pesole G."/>
            <person name="Phillippy A.M."/>
            <person name="Ponting C.P."/>
            <person name="Pop M."/>
            <person name="Porcelli D."/>
            <person name="Powell J.R."/>
            <person name="Prohaska S."/>
            <person name="Pruitt K."/>
            <person name="Puig M."/>
            <person name="Quesneville H."/>
            <person name="Ram K.R."/>
            <person name="Rand D."/>
            <person name="Rasmussen M.D."/>
            <person name="Reed L.K."/>
            <person name="Reenan R."/>
            <person name="Reily A."/>
            <person name="Remington K.A."/>
            <person name="Rieger T.T."/>
            <person name="Ritchie M.G."/>
            <person name="Robin C."/>
            <person name="Rogers Y.H."/>
            <person name="Rohde C."/>
            <person name="Rozas J."/>
            <person name="Rubenfield M.J."/>
            <person name="Ruiz A."/>
            <person name="Russo S."/>
            <person name="Salzberg S.L."/>
            <person name="Sanchez-Gracia A."/>
            <person name="Saranga D.J."/>
            <person name="Sato H."/>
            <person name="Schaeffer S.W."/>
            <person name="Schatz M.C."/>
            <person name="Schlenke T."/>
            <person name="Schwartz R."/>
            <person name="Segarra C."/>
            <person name="Singh R.S."/>
            <person name="Sirot L."/>
            <person name="Sirota M."/>
            <person name="Sisneros N.B."/>
            <person name="Smith C.D."/>
            <person name="Smith T.F."/>
            <person name="Spieth J."/>
            <person name="Stage D.E."/>
            <person name="Stark A."/>
            <person name="Stephan W."/>
            <person name="Strausberg R.L."/>
            <person name="Strempel S."/>
            <person name="Sturgill D."/>
            <person name="Sutton G."/>
            <person name="Sutton G.G."/>
            <person name="Tao W."/>
            <person name="Teichmann S."/>
            <person name="Tobari Y.N."/>
            <person name="Tomimura Y."/>
            <person name="Tsolas J.M."/>
            <person name="Valente V.L."/>
            <person name="Venter E."/>
            <person name="Venter J.C."/>
            <person name="Vicario S."/>
            <person name="Vieira F.G."/>
            <person name="Vilella A.J."/>
            <person name="Villasante A."/>
            <person name="Walenz B."/>
            <person name="Wang J."/>
            <person name="Wasserman M."/>
            <person name="Watts T."/>
            <person name="Wilson D."/>
            <person name="Wilson R.K."/>
            <person name="Wing R.A."/>
            <person name="Wolfner M.F."/>
            <person name="Wong A."/>
            <person name="Wong G.K."/>
            <person name="Wu C.I."/>
            <person name="Wu G."/>
            <person name="Yamamoto D."/>
            <person name="Yang H.P."/>
            <person name="Yang S.P."/>
            <person name="Yorke J.A."/>
            <person name="Yoshida K."/>
            <person name="Zdobnov E."/>
            <person name="Zhang P."/>
            <person name="Zhang Y."/>
            <person name="Zimin A.V."/>
            <person name="Baldwin J."/>
            <person name="Abdouelleil A."/>
            <person name="Abdulkadir J."/>
            <person name="Abebe A."/>
            <person name="Abera B."/>
            <person name="Abreu J."/>
            <person name="Acer S.C."/>
            <person name="Aftuck L."/>
            <person name="Alexander A."/>
            <person name="An P."/>
            <person name="Anderson E."/>
            <person name="Anderson S."/>
            <person name="Arachi H."/>
            <person name="Azer M."/>
            <person name="Bachantsang P."/>
            <person name="Barry A."/>
            <person name="Bayul T."/>
            <person name="Berlin A."/>
            <person name="Bessette D."/>
            <person name="Bloom T."/>
            <person name="Blye J."/>
            <person name="Boguslavskiy L."/>
            <person name="Bonnet C."/>
            <person name="Boukhgalter B."/>
            <person name="Bourzgui I."/>
            <person name="Brown A."/>
            <person name="Cahill P."/>
            <person name="Channer S."/>
            <person name="Cheshatsang Y."/>
            <person name="Chuda L."/>
            <person name="Citroen M."/>
            <person name="Collymore A."/>
            <person name="Cooke P."/>
            <person name="Costello M."/>
            <person name="D'Aco K."/>
            <person name="Daza R."/>
            <person name="De Haan G."/>
            <person name="DeGray S."/>
            <person name="DeMaso C."/>
            <person name="Dhargay N."/>
            <person name="Dooley K."/>
            <person name="Dooley E."/>
            <person name="Doricent M."/>
            <person name="Dorje P."/>
            <person name="Dorjee K."/>
            <person name="Dupes A."/>
            <person name="Elong R."/>
            <person name="Falk J."/>
            <person name="Farina A."/>
            <person name="Faro S."/>
            <person name="Ferguson D."/>
            <person name="Fisher S."/>
            <person name="Foley C.D."/>
            <person name="Franke A."/>
            <person name="Friedrich D."/>
            <person name="Gadbois L."/>
            <person name="Gearin G."/>
            <person name="Gearin C.R."/>
            <person name="Giannoukos G."/>
            <person name="Goode T."/>
            <person name="Graham J."/>
            <person name="Grandbois E."/>
            <person name="Grewal S."/>
            <person name="Gyaltsen K."/>
            <person name="Hafez N."/>
            <person name="Hagos B."/>
            <person name="Hall J."/>
            <person name="Henson C."/>
            <person name="Hollinger A."/>
            <person name="Honan T."/>
            <person name="Huard M.D."/>
            <person name="Hughes L."/>
            <person name="Hurhula B."/>
            <person name="Husby M.E."/>
            <person name="Kamat A."/>
            <person name="Kanga B."/>
            <person name="Kashin S."/>
            <person name="Khazanovich D."/>
            <person name="Kisner P."/>
            <person name="Lance K."/>
            <person name="Lara M."/>
            <person name="Lee W."/>
            <person name="Lennon N."/>
            <person name="Letendre F."/>
            <person name="LeVine R."/>
            <person name="Lipovsky A."/>
            <person name="Liu X."/>
            <person name="Liu J."/>
            <person name="Liu S."/>
            <person name="Lokyitsang T."/>
            <person name="Lokyitsang Y."/>
            <person name="Lubonja R."/>
            <person name="Lui A."/>
            <person name="MacDonald P."/>
            <person name="Magnisalis V."/>
            <person name="Maru K."/>
            <person name="Matthews C."/>
            <person name="McCusker W."/>
            <person name="McDonough S."/>
            <person name="Mehta T."/>
            <person name="Meldrim J."/>
            <person name="Meneus L."/>
            <person name="Mihai O."/>
            <person name="Mihalev A."/>
            <person name="Mihova T."/>
            <person name="Mittelman R."/>
            <person name="Mlenga V."/>
            <person name="Montmayeur A."/>
            <person name="Mulrain L."/>
            <person name="Navidi A."/>
            <person name="Naylor J."/>
            <person name="Negash T."/>
            <person name="Nguyen T."/>
            <person name="Nguyen N."/>
            <person name="Nicol R."/>
            <person name="Norbu C."/>
            <person name="Norbu N."/>
            <person name="Novod N."/>
            <person name="O'Neill B."/>
            <person name="Osman S."/>
            <person name="Markiewicz E."/>
            <person name="Oyono O.L."/>
            <person name="Patti C."/>
            <person name="Phunkhang P."/>
            <person name="Pierre F."/>
            <person name="Priest M."/>
            <person name="Raghuraman S."/>
            <person name="Rege F."/>
            <person name="Reyes R."/>
            <person name="Rise C."/>
            <person name="Rogov P."/>
            <person name="Ross K."/>
            <person name="Ryan E."/>
            <person name="Settipalli S."/>
            <person name="Shea T."/>
            <person name="Sherpa N."/>
            <person name="Shi L."/>
            <person name="Shih D."/>
            <person name="Sparrow T."/>
            <person name="Spaulding J."/>
            <person name="Stalker J."/>
            <person name="Stange-Thomann N."/>
            <person name="Stavropoulos S."/>
            <person name="Stone C."/>
            <person name="Strader C."/>
            <person name="Tesfaye S."/>
            <person name="Thomson T."/>
            <person name="Thoulutsang Y."/>
            <person name="Thoulutsang D."/>
            <person name="Topham K."/>
            <person name="Topping I."/>
            <person name="Tsamla T."/>
            <person name="Vassiliev H."/>
            <person name="Vo A."/>
            <person name="Wangchuk T."/>
            <person name="Wangdi T."/>
            <person name="Weiand M."/>
            <person name="Wilkinson J."/>
            <person name="Wilson A."/>
            <person name="Yadav S."/>
            <person name="Young G."/>
            <person name="Yu Q."/>
            <person name="Zembek L."/>
            <person name="Zhong D."/>
            <person name="Zimmer A."/>
            <person name="Zwirko Z."/>
            <person name="Jaffe D.B."/>
            <person name="Alvarez P."/>
            <person name="Brockman W."/>
            <person name="Butler J."/>
            <person name="Chin C."/>
            <person name="Gnerre S."/>
            <person name="Grabherr M."/>
            <person name="Kleber M."/>
            <person name="Mauceli E."/>
            <person name="MacCallum I."/>
        </authorList>
    </citation>
    <scope>NUCLEOTIDE SEQUENCE [LARGE SCALE GENOMIC DNA]</scope>
    <source>
        <strain evidence="13">Tucson 14024-0371.13</strain>
    </source>
</reference>
<dbReference type="GO" id="GO:0007218">
    <property type="term" value="P:neuropeptide signaling pathway"/>
    <property type="evidence" value="ECO:0007669"/>
    <property type="project" value="UniProtKB-KW"/>
</dbReference>
<evidence type="ECO:0000256" key="11">
    <source>
        <dbReference type="SAM" id="SignalP"/>
    </source>
</evidence>
<keyword evidence="6 11" id="KW-0732">Signal</keyword>
<keyword evidence="7" id="KW-0027">Amidation</keyword>
<name>B3LZX2_DROAN</name>
<keyword evidence="8" id="KW-0873">Pyrrolidone carboxylic acid</keyword>
<evidence type="ECO:0000256" key="4">
    <source>
        <dbReference type="ARBA" id="ARBA00022525"/>
    </source>
</evidence>
<evidence type="ECO:0000256" key="9">
    <source>
        <dbReference type="ARBA" id="ARBA00023320"/>
    </source>
</evidence>
<dbReference type="KEGG" id="dan:6498962"/>
<dbReference type="GeneID" id="6498962"/>
<dbReference type="HOGENOM" id="CLU_2707352_0_0_1"/>
<dbReference type="PROSITE" id="PS51257">
    <property type="entry name" value="PROKAR_LIPOPROTEIN"/>
    <property type="match status" value="1"/>
</dbReference>
<keyword evidence="4" id="KW-0964">Secreted</keyword>
<feature type="chain" id="PRO_5006454420" description="Pro-corazonin" evidence="11">
    <location>
        <begin position="21"/>
        <end position="153"/>
    </location>
</feature>
<dbReference type="InterPro" id="IPR020190">
    <property type="entry name" value="Procorazonin"/>
</dbReference>
<evidence type="ECO:0000313" key="12">
    <source>
        <dbReference type="EMBL" id="EDV44162.2"/>
    </source>
</evidence>
<dbReference type="EMBL" id="CH902617">
    <property type="protein sequence ID" value="EDV44162.2"/>
    <property type="molecule type" value="Genomic_DNA"/>
</dbReference>
<evidence type="ECO:0000256" key="5">
    <source>
        <dbReference type="ARBA" id="ARBA00022685"/>
    </source>
</evidence>
<accession>B3LZX2</accession>
<comment type="subcellular location">
    <subcellularLocation>
        <location evidence="1">Secreted</location>
    </subcellularLocation>
</comment>
<evidence type="ECO:0000256" key="3">
    <source>
        <dbReference type="ARBA" id="ARBA00014144"/>
    </source>
</evidence>
<protein>
    <recommendedName>
        <fullName evidence="3">Pro-corazonin</fullName>
    </recommendedName>
</protein>
<evidence type="ECO:0000256" key="7">
    <source>
        <dbReference type="ARBA" id="ARBA00022815"/>
    </source>
</evidence>
<evidence type="ECO:0000313" key="13">
    <source>
        <dbReference type="Proteomes" id="UP000007801"/>
    </source>
</evidence>
<dbReference type="AlphaFoldDB" id="B3LZX2"/>
<feature type="signal peptide" evidence="11">
    <location>
        <begin position="1"/>
        <end position="20"/>
    </location>
</feature>
<organism evidence="12 13">
    <name type="scientific">Drosophila ananassae</name>
    <name type="common">Fruit fly</name>
    <dbReference type="NCBI Taxonomy" id="7217"/>
    <lineage>
        <taxon>Eukaryota</taxon>
        <taxon>Metazoa</taxon>
        <taxon>Ecdysozoa</taxon>
        <taxon>Arthropoda</taxon>
        <taxon>Hexapoda</taxon>
        <taxon>Insecta</taxon>
        <taxon>Pterygota</taxon>
        <taxon>Neoptera</taxon>
        <taxon>Endopterygota</taxon>
        <taxon>Diptera</taxon>
        <taxon>Brachycera</taxon>
        <taxon>Muscomorpha</taxon>
        <taxon>Ephydroidea</taxon>
        <taxon>Drosophilidae</taxon>
        <taxon>Drosophila</taxon>
        <taxon>Sophophora</taxon>
    </lineage>
</organism>
<dbReference type="Proteomes" id="UP000007801">
    <property type="component" value="Unassembled WGS sequence"/>
</dbReference>
<dbReference type="STRING" id="7217.B3LZX2"/>
<evidence type="ECO:0000256" key="10">
    <source>
        <dbReference type="ARBA" id="ARBA00024842"/>
    </source>
</evidence>
<keyword evidence="13" id="KW-1185">Reference proteome</keyword>
<evidence type="ECO:0000256" key="6">
    <source>
        <dbReference type="ARBA" id="ARBA00022729"/>
    </source>
</evidence>
<evidence type="ECO:0000256" key="8">
    <source>
        <dbReference type="ARBA" id="ARBA00023283"/>
    </source>
</evidence>
<sequence>MMRLLLLPLFLLSLSVACMGQTFQYSRGWTNGKRALHPVSPLITNGYFHRINELGFSDLDDMPDGKSDRWLQICLSKLQKSLINRNPGEGLSLKRVDTDSGDINLKSRLNNNNIDHVLYSISNPNRNQQTNDIFEEFKTTGRILPETNVYGKQ</sequence>
<comment type="similarity">
    <text evidence="2">Belongs to the corazonin family.</text>
</comment>
<dbReference type="Pfam" id="PF17308">
    <property type="entry name" value="Corazonin"/>
    <property type="match status" value="1"/>
</dbReference>
<dbReference type="GO" id="GO:0005576">
    <property type="term" value="C:extracellular region"/>
    <property type="evidence" value="ECO:0007669"/>
    <property type="project" value="UniProtKB-SubCell"/>
</dbReference>
<dbReference type="InParanoid" id="B3LZX2"/>
<evidence type="ECO:0000256" key="2">
    <source>
        <dbReference type="ARBA" id="ARBA00009635"/>
    </source>
</evidence>